<dbReference type="InterPro" id="IPR016208">
    <property type="entry name" value="Ald_Oxase/xanthine_DH-like"/>
</dbReference>
<dbReference type="AlphaFoldDB" id="A0A1H0S0L5"/>
<feature type="region of interest" description="Disordered" evidence="2">
    <location>
        <begin position="119"/>
        <end position="141"/>
    </location>
</feature>
<dbReference type="Proteomes" id="UP000199341">
    <property type="component" value="Unassembled WGS sequence"/>
</dbReference>
<evidence type="ECO:0000259" key="3">
    <source>
        <dbReference type="Pfam" id="PF02738"/>
    </source>
</evidence>
<dbReference type="RefSeq" id="WP_218136748.1">
    <property type="nucleotide sequence ID" value="NZ_FNIE01000025.1"/>
</dbReference>
<dbReference type="STRING" id="310781.SAMN05216259_1255"/>
<reference evidence="4 5" key="1">
    <citation type="submission" date="2016-10" db="EMBL/GenBank/DDBJ databases">
        <authorList>
            <person name="de Groot N.N."/>
        </authorList>
    </citation>
    <scope>NUCLEOTIDE SEQUENCE [LARGE SCALE GENOMIC DNA]</scope>
    <source>
        <strain evidence="4 5">CGMCC 4.2022</strain>
    </source>
</reference>
<accession>A0A1H0S0L5</accession>
<sequence>MTTIASWHGDALTIHDSTQWPPNVRTSLAKIFQVAESGIRILVPFVGGGFGAGLRVWSHTILTVLAAREVNRPVKLILTRPQMFTSVGHRPDSVQQIKMAATRDGQLVAIEHRSISSVAMDDDDWEPSPSVPPSPTAVPTC</sequence>
<organism evidence="4 5">
    <name type="scientific">Actinacidiphila guanduensis</name>
    <dbReference type="NCBI Taxonomy" id="310781"/>
    <lineage>
        <taxon>Bacteria</taxon>
        <taxon>Bacillati</taxon>
        <taxon>Actinomycetota</taxon>
        <taxon>Actinomycetes</taxon>
        <taxon>Kitasatosporales</taxon>
        <taxon>Streptomycetaceae</taxon>
        <taxon>Actinacidiphila</taxon>
    </lineage>
</organism>
<dbReference type="GO" id="GO:0005506">
    <property type="term" value="F:iron ion binding"/>
    <property type="evidence" value="ECO:0007669"/>
    <property type="project" value="InterPro"/>
</dbReference>
<dbReference type="PANTHER" id="PTHR11908:SF132">
    <property type="entry name" value="ALDEHYDE OXIDASE 1-RELATED"/>
    <property type="match status" value="1"/>
</dbReference>
<evidence type="ECO:0000313" key="4">
    <source>
        <dbReference type="EMBL" id="SDP35290.1"/>
    </source>
</evidence>
<evidence type="ECO:0000256" key="1">
    <source>
        <dbReference type="ARBA" id="ARBA00022505"/>
    </source>
</evidence>
<gene>
    <name evidence="4" type="ORF">SAMN05216259_1255</name>
</gene>
<dbReference type="Gene3D" id="3.30.365.10">
    <property type="entry name" value="Aldehyde oxidase/xanthine dehydrogenase, molybdopterin binding domain"/>
    <property type="match status" value="2"/>
</dbReference>
<protein>
    <submittedName>
        <fullName evidence="4">Xanthine dehydrogenase YagR molybdenum-binding subunit</fullName>
    </submittedName>
</protein>
<keyword evidence="1" id="KW-0500">Molybdenum</keyword>
<dbReference type="PANTHER" id="PTHR11908">
    <property type="entry name" value="XANTHINE DEHYDROGENASE"/>
    <property type="match status" value="1"/>
</dbReference>
<proteinExistence type="predicted"/>
<feature type="domain" description="Aldehyde oxidase/xanthine dehydrogenase first molybdopterin binding" evidence="3">
    <location>
        <begin position="3"/>
        <end position="120"/>
    </location>
</feature>
<dbReference type="InterPro" id="IPR037165">
    <property type="entry name" value="AldOxase/xan_DH_Mopterin-bd_sf"/>
</dbReference>
<dbReference type="EMBL" id="FNIE01000025">
    <property type="protein sequence ID" value="SDP35290.1"/>
    <property type="molecule type" value="Genomic_DNA"/>
</dbReference>
<keyword evidence="5" id="KW-1185">Reference proteome</keyword>
<evidence type="ECO:0000256" key="2">
    <source>
        <dbReference type="SAM" id="MobiDB-lite"/>
    </source>
</evidence>
<dbReference type="GO" id="GO:0016491">
    <property type="term" value="F:oxidoreductase activity"/>
    <property type="evidence" value="ECO:0007669"/>
    <property type="project" value="InterPro"/>
</dbReference>
<dbReference type="Pfam" id="PF02738">
    <property type="entry name" value="MoCoBD_1"/>
    <property type="match status" value="1"/>
</dbReference>
<dbReference type="InterPro" id="IPR008274">
    <property type="entry name" value="AldOxase/xan_DH_MoCoBD1"/>
</dbReference>
<dbReference type="SUPFAM" id="SSF56003">
    <property type="entry name" value="Molybdenum cofactor-binding domain"/>
    <property type="match status" value="1"/>
</dbReference>
<name>A0A1H0S0L5_9ACTN</name>
<feature type="compositionally biased region" description="Pro residues" evidence="2">
    <location>
        <begin position="129"/>
        <end position="141"/>
    </location>
</feature>
<evidence type="ECO:0000313" key="5">
    <source>
        <dbReference type="Proteomes" id="UP000199341"/>
    </source>
</evidence>